<feature type="region of interest" description="Disordered" evidence="1">
    <location>
        <begin position="94"/>
        <end position="120"/>
    </location>
</feature>
<protein>
    <submittedName>
        <fullName evidence="2">Uncharacterized protein</fullName>
    </submittedName>
</protein>
<feature type="region of interest" description="Disordered" evidence="1">
    <location>
        <begin position="1"/>
        <end position="44"/>
    </location>
</feature>
<reference evidence="3" key="1">
    <citation type="submission" date="2011-07" db="EMBL/GenBank/DDBJ databases">
        <title>Divergent evolution of antigenic variation in African trypanosomes.</title>
        <authorList>
            <person name="Jackson A.P."/>
            <person name="Berry A."/>
            <person name="Allison H.C."/>
            <person name="Burton P."/>
            <person name="Anderson J."/>
            <person name="Aslett M."/>
            <person name="Brown R."/>
            <person name="Corton N."/>
            <person name="Harris D."/>
            <person name="Hauser H."/>
            <person name="Gamble J."/>
            <person name="Gilderthorp R."/>
            <person name="McQuillan J."/>
            <person name="Quail M.A."/>
            <person name="Sanders M."/>
            <person name="Van Tonder A."/>
            <person name="Ginger M.L."/>
            <person name="Donelson J.E."/>
            <person name="Field M.C."/>
            <person name="Barry J.D."/>
            <person name="Berriman M."/>
            <person name="Hertz-Fowler C."/>
        </authorList>
    </citation>
    <scope>NUCLEOTIDE SEQUENCE [LARGE SCALE GENOMIC DNA]</scope>
    <source>
        <strain evidence="3">IL3000</strain>
    </source>
</reference>
<feature type="compositionally biased region" description="Polar residues" evidence="1">
    <location>
        <begin position="96"/>
        <end position="106"/>
    </location>
</feature>
<dbReference type="AlphaFoldDB" id="F9WF64"/>
<name>F9WF64_TRYCI</name>
<proteinExistence type="predicted"/>
<evidence type="ECO:0000313" key="3">
    <source>
        <dbReference type="Proteomes" id="UP000000702"/>
    </source>
</evidence>
<evidence type="ECO:0000256" key="1">
    <source>
        <dbReference type="SAM" id="MobiDB-lite"/>
    </source>
</evidence>
<keyword evidence="3" id="KW-1185">Reference proteome</keyword>
<sequence>MQGDPLSAVGRIKTHKAQNEELRKAAREFQSLSGSLDPAKSDKSVMDGVARRLQSIIDGQFGGENSNAEAPRIVEDLIRVKERLQLFGCKLRYGNRGNNTESQPATTEGIPTPQGNDGQSKHARVFFTLSPFFFSWRCKPQTQITKQK</sequence>
<evidence type="ECO:0000313" key="2">
    <source>
        <dbReference type="EMBL" id="CCD15932.1"/>
    </source>
</evidence>
<comment type="caution">
    <text evidence="2">The sequence shown here is derived from an EMBL/GenBank/DDBJ whole genome shotgun (WGS) entry which is preliminary data.</text>
</comment>
<reference evidence="2 3" key="2">
    <citation type="journal article" date="2012" name="Proc. Natl. Acad. Sci. U.S.A.">
        <title>Antigenic diversity is generated by distinct evolutionary mechanisms in African trypanosome species.</title>
        <authorList>
            <person name="Jackson A.P."/>
            <person name="Berry A."/>
            <person name="Aslett M."/>
            <person name="Allison H.C."/>
            <person name="Burton P."/>
            <person name="Vavrova-Anderson J."/>
            <person name="Brown R."/>
            <person name="Browne H."/>
            <person name="Corton N."/>
            <person name="Hauser H."/>
            <person name="Gamble J."/>
            <person name="Gilderthorp R."/>
            <person name="Marcello L."/>
            <person name="McQuillan J."/>
            <person name="Otto T.D."/>
            <person name="Quail M.A."/>
            <person name="Sanders M.J."/>
            <person name="van Tonder A."/>
            <person name="Ginger M.L."/>
            <person name="Field M.C."/>
            <person name="Barry J.D."/>
            <person name="Hertz-Fowler C."/>
            <person name="Berriman M."/>
        </authorList>
    </citation>
    <scope>NUCLEOTIDE SEQUENCE [LARGE SCALE GENOMIC DNA]</scope>
    <source>
        <strain evidence="2 3">IL3000</strain>
    </source>
</reference>
<dbReference type="Proteomes" id="UP000000702">
    <property type="component" value="Unassembled WGS sequence"/>
</dbReference>
<gene>
    <name evidence="2" type="ORF">TCIL3000_0_09180</name>
</gene>
<accession>F9WF64</accession>
<feature type="compositionally biased region" description="Basic and acidic residues" evidence="1">
    <location>
        <begin position="17"/>
        <end position="27"/>
    </location>
</feature>
<organism evidence="2 3">
    <name type="scientific">Trypanosoma congolense (strain IL3000)</name>
    <dbReference type="NCBI Taxonomy" id="1068625"/>
    <lineage>
        <taxon>Eukaryota</taxon>
        <taxon>Discoba</taxon>
        <taxon>Euglenozoa</taxon>
        <taxon>Kinetoplastea</taxon>
        <taxon>Metakinetoplastina</taxon>
        <taxon>Trypanosomatida</taxon>
        <taxon>Trypanosomatidae</taxon>
        <taxon>Trypanosoma</taxon>
        <taxon>Nannomonas</taxon>
    </lineage>
</organism>
<dbReference type="EMBL" id="CAEQ01002109">
    <property type="protein sequence ID" value="CCD15932.1"/>
    <property type="molecule type" value="Genomic_DNA"/>
</dbReference>